<name>A0ABP6ECB4_9ACTN</name>
<gene>
    <name evidence="2" type="ORF">GCM10009864_37340</name>
</gene>
<protein>
    <submittedName>
        <fullName evidence="2">Uncharacterized protein</fullName>
    </submittedName>
</protein>
<evidence type="ECO:0000313" key="3">
    <source>
        <dbReference type="Proteomes" id="UP001500994"/>
    </source>
</evidence>
<dbReference type="EMBL" id="BAAARK010000010">
    <property type="protein sequence ID" value="GAA2665019.1"/>
    <property type="molecule type" value="Genomic_DNA"/>
</dbReference>
<organism evidence="2 3">
    <name type="scientific">Streptomyces lunalinharesii</name>
    <dbReference type="NCBI Taxonomy" id="333384"/>
    <lineage>
        <taxon>Bacteria</taxon>
        <taxon>Bacillati</taxon>
        <taxon>Actinomycetota</taxon>
        <taxon>Actinomycetes</taxon>
        <taxon>Kitasatosporales</taxon>
        <taxon>Streptomycetaceae</taxon>
        <taxon>Streptomyces</taxon>
    </lineage>
</organism>
<proteinExistence type="predicted"/>
<accession>A0ABP6ECB4</accession>
<feature type="region of interest" description="Disordered" evidence="1">
    <location>
        <begin position="1"/>
        <end position="79"/>
    </location>
</feature>
<comment type="caution">
    <text evidence="2">The sequence shown here is derived from an EMBL/GenBank/DDBJ whole genome shotgun (WGS) entry which is preliminary data.</text>
</comment>
<evidence type="ECO:0000313" key="2">
    <source>
        <dbReference type="EMBL" id="GAA2665019.1"/>
    </source>
</evidence>
<evidence type="ECO:0000256" key="1">
    <source>
        <dbReference type="SAM" id="MobiDB-lite"/>
    </source>
</evidence>
<keyword evidence="3" id="KW-1185">Reference proteome</keyword>
<feature type="compositionally biased region" description="Low complexity" evidence="1">
    <location>
        <begin position="66"/>
        <end position="79"/>
    </location>
</feature>
<feature type="compositionally biased region" description="Basic and acidic residues" evidence="1">
    <location>
        <begin position="24"/>
        <end position="36"/>
    </location>
</feature>
<dbReference type="Proteomes" id="UP001500994">
    <property type="component" value="Unassembled WGS sequence"/>
</dbReference>
<reference evidence="3" key="1">
    <citation type="journal article" date="2019" name="Int. J. Syst. Evol. Microbiol.">
        <title>The Global Catalogue of Microorganisms (GCM) 10K type strain sequencing project: providing services to taxonomists for standard genome sequencing and annotation.</title>
        <authorList>
            <consortium name="The Broad Institute Genomics Platform"/>
            <consortium name="The Broad Institute Genome Sequencing Center for Infectious Disease"/>
            <person name="Wu L."/>
            <person name="Ma J."/>
        </authorList>
    </citation>
    <scope>NUCLEOTIDE SEQUENCE [LARGE SCALE GENOMIC DNA]</scope>
    <source>
        <strain evidence="3">JCM 16374</strain>
    </source>
</reference>
<sequence length="79" mass="7866">MTDIRRPGTRILRGVPGAVRRSAAARDGDGSVRDGDGSAYEGDGSAHDGDGQAARLGGPPGPRPVHPAAAPPTVRTVAG</sequence>